<dbReference type="RefSeq" id="WP_011218135.1">
    <property type="nucleotide sequence ID" value="NC_006370.1"/>
</dbReference>
<evidence type="ECO:0000256" key="4">
    <source>
        <dbReference type="ARBA" id="ARBA00023163"/>
    </source>
</evidence>
<dbReference type="InterPro" id="IPR005119">
    <property type="entry name" value="LysR_subst-bd"/>
</dbReference>
<dbReference type="Pfam" id="PF03466">
    <property type="entry name" value="LysR_substrate"/>
    <property type="match status" value="1"/>
</dbReference>
<keyword evidence="3" id="KW-0238">DNA-binding</keyword>
<dbReference type="SUPFAM" id="SSF53850">
    <property type="entry name" value="Periplasmic binding protein-like II"/>
    <property type="match status" value="1"/>
</dbReference>
<name>Q6LSB4_PHOPR</name>
<dbReference type="eggNOG" id="COG0583">
    <property type="taxonomic scope" value="Bacteria"/>
</dbReference>
<dbReference type="GO" id="GO:0043565">
    <property type="term" value="F:sequence-specific DNA binding"/>
    <property type="evidence" value="ECO:0007669"/>
    <property type="project" value="TreeGrafter"/>
</dbReference>
<dbReference type="STRING" id="298386.PBPRA1401"/>
<protein>
    <submittedName>
        <fullName evidence="6">Hypothetical transcriptional regulator, LysR family</fullName>
    </submittedName>
</protein>
<keyword evidence="4" id="KW-0804">Transcription</keyword>
<dbReference type="EMBL" id="CR378667">
    <property type="protein sequence ID" value="CAG19812.1"/>
    <property type="molecule type" value="Genomic_DNA"/>
</dbReference>
<evidence type="ECO:0000256" key="3">
    <source>
        <dbReference type="ARBA" id="ARBA00023125"/>
    </source>
</evidence>
<feature type="domain" description="HTH lysR-type" evidence="5">
    <location>
        <begin position="1"/>
        <end position="59"/>
    </location>
</feature>
<evidence type="ECO:0000313" key="6">
    <source>
        <dbReference type="EMBL" id="CAG19812.1"/>
    </source>
</evidence>
<dbReference type="KEGG" id="ppr:PBPRA1401"/>
<gene>
    <name evidence="6" type="primary">RSC2327</name>
    <name evidence="6" type="ordered locus">PBPRA1401</name>
</gene>
<dbReference type="InterPro" id="IPR058163">
    <property type="entry name" value="LysR-type_TF_proteobact-type"/>
</dbReference>
<proteinExistence type="inferred from homology"/>
<dbReference type="Pfam" id="PF00126">
    <property type="entry name" value="HTH_1"/>
    <property type="match status" value="1"/>
</dbReference>
<dbReference type="Gene3D" id="1.10.10.10">
    <property type="entry name" value="Winged helix-like DNA-binding domain superfamily/Winged helix DNA-binding domain"/>
    <property type="match status" value="1"/>
</dbReference>
<dbReference type="PANTHER" id="PTHR30537">
    <property type="entry name" value="HTH-TYPE TRANSCRIPTIONAL REGULATOR"/>
    <property type="match status" value="1"/>
</dbReference>
<dbReference type="InterPro" id="IPR000847">
    <property type="entry name" value="LysR_HTH_N"/>
</dbReference>
<evidence type="ECO:0000259" key="5">
    <source>
        <dbReference type="PROSITE" id="PS50931"/>
    </source>
</evidence>
<evidence type="ECO:0000256" key="2">
    <source>
        <dbReference type="ARBA" id="ARBA00023015"/>
    </source>
</evidence>
<accession>Q6LSB4</accession>
<dbReference type="SUPFAM" id="SSF46785">
    <property type="entry name" value="Winged helix' DNA-binding domain"/>
    <property type="match status" value="1"/>
</dbReference>
<dbReference type="AlphaFoldDB" id="Q6LSB4"/>
<comment type="similarity">
    <text evidence="1">Belongs to the LysR transcriptional regulatory family.</text>
</comment>
<dbReference type="GO" id="GO:0003700">
    <property type="term" value="F:DNA-binding transcription factor activity"/>
    <property type="evidence" value="ECO:0007669"/>
    <property type="project" value="InterPro"/>
</dbReference>
<dbReference type="GO" id="GO:0006351">
    <property type="term" value="P:DNA-templated transcription"/>
    <property type="evidence" value="ECO:0007669"/>
    <property type="project" value="TreeGrafter"/>
</dbReference>
<keyword evidence="7" id="KW-1185">Reference proteome</keyword>
<keyword evidence="2" id="KW-0805">Transcription regulation</keyword>
<dbReference type="Gene3D" id="3.40.190.290">
    <property type="match status" value="1"/>
</dbReference>
<organism evidence="6 7">
    <name type="scientific">Photobacterium profundum (strain SS9)</name>
    <dbReference type="NCBI Taxonomy" id="298386"/>
    <lineage>
        <taxon>Bacteria</taxon>
        <taxon>Pseudomonadati</taxon>
        <taxon>Pseudomonadota</taxon>
        <taxon>Gammaproteobacteria</taxon>
        <taxon>Vibrionales</taxon>
        <taxon>Vibrionaceae</taxon>
        <taxon>Photobacterium</taxon>
    </lineage>
</organism>
<dbReference type="HOGENOM" id="CLU_039613_16_3_6"/>
<evidence type="ECO:0000256" key="1">
    <source>
        <dbReference type="ARBA" id="ARBA00009437"/>
    </source>
</evidence>
<dbReference type="FunFam" id="1.10.10.10:FF:000001">
    <property type="entry name" value="LysR family transcriptional regulator"/>
    <property type="match status" value="1"/>
</dbReference>
<dbReference type="PANTHER" id="PTHR30537:SF5">
    <property type="entry name" value="HTH-TYPE TRANSCRIPTIONAL ACTIVATOR TTDR-RELATED"/>
    <property type="match status" value="1"/>
</dbReference>
<evidence type="ECO:0000313" key="7">
    <source>
        <dbReference type="Proteomes" id="UP000000593"/>
    </source>
</evidence>
<sequence>MDRLKSMQAFVSVVQHGSFSGAAADCSVTPTMIGKHIKFLEVHLGTKLLNRTTRKQSLTEAGQIYYLECKRILDDIAEAENSLQTLENKPKGTVRINSPVTFGNIVLAPIVADFLQDYPEINIDFTLDNSLIDPLHDPFDLVIRIGELASSSLIAREIARYEMVFCASADYLSECGTPTSLDELLRHQCLGFSYGDVHANLALLLDTLAFDKQHTRLISNSGQALKVAALKGAGILLQPRLLLNDELSSGQLVEILSSDTPKPMPVHLLYKRKALPLKTRAFVDFLLAAIHRTKKEKPWL</sequence>
<dbReference type="InterPro" id="IPR036390">
    <property type="entry name" value="WH_DNA-bd_sf"/>
</dbReference>
<dbReference type="Proteomes" id="UP000000593">
    <property type="component" value="Chromosome 1"/>
</dbReference>
<reference evidence="7" key="1">
    <citation type="journal article" date="2005" name="Science">
        <title>Life at depth: Photobacterium profundum genome sequence and expression analysis.</title>
        <authorList>
            <person name="Vezzi A."/>
            <person name="Campanaro S."/>
            <person name="D'Angelo M."/>
            <person name="Simonato F."/>
            <person name="Vitulo N."/>
            <person name="Lauro F.M."/>
            <person name="Cestaro A."/>
            <person name="Malacrida G."/>
            <person name="Simionati B."/>
            <person name="Cannata N."/>
            <person name="Romualdi C."/>
            <person name="Bartlett D.H."/>
            <person name="Valle G."/>
        </authorList>
    </citation>
    <scope>NUCLEOTIDE SEQUENCE [LARGE SCALE GENOMIC DNA]</scope>
    <source>
        <strain evidence="7">ATCC BAA-1253 / SS9</strain>
    </source>
</reference>
<dbReference type="InterPro" id="IPR036388">
    <property type="entry name" value="WH-like_DNA-bd_sf"/>
</dbReference>
<dbReference type="PROSITE" id="PS50931">
    <property type="entry name" value="HTH_LYSR"/>
    <property type="match status" value="1"/>
</dbReference>